<keyword evidence="1" id="KW-0472">Membrane</keyword>
<proteinExistence type="predicted"/>
<dbReference type="Pfam" id="PF10321">
    <property type="entry name" value="7TM_GPCR_Srt"/>
    <property type="match status" value="1"/>
</dbReference>
<name>A0A914C3W2_9BILA</name>
<dbReference type="AlphaFoldDB" id="A0A914C3W2"/>
<feature type="transmembrane region" description="Helical" evidence="1">
    <location>
        <begin position="20"/>
        <end position="42"/>
    </location>
</feature>
<feature type="transmembrane region" description="Helical" evidence="1">
    <location>
        <begin position="54"/>
        <end position="80"/>
    </location>
</feature>
<dbReference type="PANTHER" id="PTHR23021">
    <property type="entry name" value="SERPENTINE RECEPTOR, CLASS T"/>
    <property type="match status" value="1"/>
</dbReference>
<feature type="transmembrane region" description="Helical" evidence="1">
    <location>
        <begin position="108"/>
        <end position="131"/>
    </location>
</feature>
<dbReference type="WBParaSite" id="ACRNAN_Path_217.g807.t1">
    <property type="protein sequence ID" value="ACRNAN_Path_217.g807.t1"/>
    <property type="gene ID" value="ACRNAN_Path_217.g807"/>
</dbReference>
<keyword evidence="1" id="KW-1133">Transmembrane helix</keyword>
<evidence type="ECO:0000256" key="1">
    <source>
        <dbReference type="SAM" id="Phobius"/>
    </source>
</evidence>
<keyword evidence="1" id="KW-0812">Transmembrane</keyword>
<organism evidence="2 3">
    <name type="scientific">Acrobeloides nanus</name>
    <dbReference type="NCBI Taxonomy" id="290746"/>
    <lineage>
        <taxon>Eukaryota</taxon>
        <taxon>Metazoa</taxon>
        <taxon>Ecdysozoa</taxon>
        <taxon>Nematoda</taxon>
        <taxon>Chromadorea</taxon>
        <taxon>Rhabditida</taxon>
        <taxon>Tylenchina</taxon>
        <taxon>Cephalobomorpha</taxon>
        <taxon>Cephaloboidea</taxon>
        <taxon>Cephalobidae</taxon>
        <taxon>Acrobeloides</taxon>
    </lineage>
</organism>
<reference evidence="3" key="1">
    <citation type="submission" date="2022-11" db="UniProtKB">
        <authorList>
            <consortium name="WormBaseParasite"/>
        </authorList>
    </citation>
    <scope>IDENTIFICATION</scope>
</reference>
<evidence type="ECO:0000313" key="2">
    <source>
        <dbReference type="Proteomes" id="UP000887540"/>
    </source>
</evidence>
<sequence>MFMVGVFDMIAIPVDAIIPGAYLAVCISCCILAIDRFFVMLFPEVARKLFDGKVIYLWMSIPLLYVLLYATINTSCFFSIQYLNYHFDPFIGTKGLEGNPVFYSHPTMILASILEIIIMGPAYTIICIVLFMKPKNLQTISKLQKVILMQSLAICFEMFFVATVYVGNQWVPLPEFMTKIEHLFLIFVHGDTPIVYLCLNATLRRQFFEIVKAYMIQGRKNCRAVIEFATSIYPNTHRVHAEQHLRATDSPNGVHIDIK</sequence>
<keyword evidence="2" id="KW-1185">Reference proteome</keyword>
<dbReference type="Gene3D" id="1.20.1070.10">
    <property type="entry name" value="Rhodopsin 7-helix transmembrane proteins"/>
    <property type="match status" value="1"/>
</dbReference>
<dbReference type="InterPro" id="IPR019425">
    <property type="entry name" value="7TM_GPCR_serpentine_rcpt_Srt"/>
</dbReference>
<evidence type="ECO:0000313" key="3">
    <source>
        <dbReference type="WBParaSite" id="ACRNAN_Path_217.g807.t1"/>
    </source>
</evidence>
<accession>A0A914C3W2</accession>
<dbReference type="Proteomes" id="UP000887540">
    <property type="component" value="Unplaced"/>
</dbReference>
<protein>
    <submittedName>
        <fullName evidence="3">Uncharacterized protein</fullName>
    </submittedName>
</protein>
<dbReference type="SUPFAM" id="SSF81321">
    <property type="entry name" value="Family A G protein-coupled receptor-like"/>
    <property type="match status" value="1"/>
</dbReference>
<feature type="transmembrane region" description="Helical" evidence="1">
    <location>
        <begin position="183"/>
        <end position="203"/>
    </location>
</feature>
<feature type="transmembrane region" description="Helical" evidence="1">
    <location>
        <begin position="152"/>
        <end position="171"/>
    </location>
</feature>